<dbReference type="Proteomes" id="UP000297385">
    <property type="component" value="Unassembled WGS sequence"/>
</dbReference>
<proteinExistence type="predicted"/>
<sequence length="403" mass="43472">MKLKRIMVVGGNVAGLKATEALRHKGFDGEIFFVSAEPHLPYDRPPLSKQILTGELQPEALPYRDMKWFADNKVELLFGKPATCLDLHEKRVTVDGSDIGFDGMVIATGARARELQLGRALRGIHTLRTIDDALKLREELVPGAHVVVIGAGFIGAEVASSALSRGSKVTVLEAASAPLTRALGSRLGKLFGEIHAQNGVKLTCSAQVCGFRGTDRVTAVSLADGSEIPADVVVIGIGITPNTEWLAQSGLNISDGLVCDMKLNTGHENVYAAGDVARWPNEWTQTTMRSEQWTTAADQGKHAALNLLAGREHAKAFSCVPYFWSDQYGARIQSLGRTDSDVIMISGSPDARPFIGAYRDKHRLAGVITVNAPRAFAILRKKLAENSSFEDAVRSVEQYPATA</sequence>
<dbReference type="InterPro" id="IPR036188">
    <property type="entry name" value="FAD/NAD-bd_sf"/>
</dbReference>
<dbReference type="GO" id="GO:0016651">
    <property type="term" value="F:oxidoreductase activity, acting on NAD(P)H"/>
    <property type="evidence" value="ECO:0007669"/>
    <property type="project" value="TreeGrafter"/>
</dbReference>
<reference evidence="7 8" key="1">
    <citation type="submission" date="2019-03" db="EMBL/GenBank/DDBJ databases">
        <title>Complete Genome Sequence of Paraburkholderia dipogonis ICMP 19430T, a Nitrogen-fixing Symbiont of the South African Invasive Legume Dipogon lignosus in New Zealand.</title>
        <authorList>
            <person name="De Meyer S.E."/>
        </authorList>
    </citation>
    <scope>NUCLEOTIDE SEQUENCE [LARGE SCALE GENOMIC DNA]</scope>
    <source>
        <strain evidence="7 8">ICMP 19430</strain>
    </source>
</reference>
<dbReference type="AlphaFoldDB" id="A0A4Y8MV19"/>
<keyword evidence="4" id="KW-0560">Oxidoreductase</keyword>
<evidence type="ECO:0000256" key="2">
    <source>
        <dbReference type="ARBA" id="ARBA00022630"/>
    </source>
</evidence>
<evidence type="ECO:0000256" key="1">
    <source>
        <dbReference type="ARBA" id="ARBA00001974"/>
    </source>
</evidence>
<dbReference type="GO" id="GO:0005737">
    <property type="term" value="C:cytoplasm"/>
    <property type="evidence" value="ECO:0007669"/>
    <property type="project" value="TreeGrafter"/>
</dbReference>
<dbReference type="RefSeq" id="WP_134464179.1">
    <property type="nucleotide sequence ID" value="NZ_JBHMFL010000166.1"/>
</dbReference>
<dbReference type="Pfam" id="PF14759">
    <property type="entry name" value="Reductase_C"/>
    <property type="match status" value="1"/>
</dbReference>
<keyword evidence="2" id="KW-0285">Flavoprotein</keyword>
<gene>
    <name evidence="7" type="ORF">E2553_31895</name>
</gene>
<dbReference type="EMBL" id="SNVI01000002">
    <property type="protein sequence ID" value="TFE41279.1"/>
    <property type="molecule type" value="Genomic_DNA"/>
</dbReference>
<dbReference type="InterPro" id="IPR050446">
    <property type="entry name" value="FAD-oxidoreductase/Apoptosis"/>
</dbReference>
<dbReference type="Gene3D" id="3.50.50.60">
    <property type="entry name" value="FAD/NAD(P)-binding domain"/>
    <property type="match status" value="2"/>
</dbReference>
<dbReference type="Gene3D" id="3.30.390.30">
    <property type="match status" value="1"/>
</dbReference>
<dbReference type="GeneID" id="97309152"/>
<dbReference type="SUPFAM" id="SSF55424">
    <property type="entry name" value="FAD/NAD-linked reductases, dimerisation (C-terminal) domain"/>
    <property type="match status" value="1"/>
</dbReference>
<protein>
    <submittedName>
        <fullName evidence="7">FAD-dependent oxidoreductase</fullName>
    </submittedName>
</protein>
<evidence type="ECO:0000256" key="3">
    <source>
        <dbReference type="ARBA" id="ARBA00022827"/>
    </source>
</evidence>
<evidence type="ECO:0000313" key="8">
    <source>
        <dbReference type="Proteomes" id="UP000297385"/>
    </source>
</evidence>
<dbReference type="InterPro" id="IPR016156">
    <property type="entry name" value="FAD/NAD-linked_Rdtase_dimer_sf"/>
</dbReference>
<dbReference type="InterPro" id="IPR028202">
    <property type="entry name" value="Reductase_C"/>
</dbReference>
<evidence type="ECO:0000259" key="5">
    <source>
        <dbReference type="Pfam" id="PF07992"/>
    </source>
</evidence>
<evidence type="ECO:0000313" key="7">
    <source>
        <dbReference type="EMBL" id="TFE41279.1"/>
    </source>
</evidence>
<dbReference type="Pfam" id="PF07992">
    <property type="entry name" value="Pyr_redox_2"/>
    <property type="match status" value="1"/>
</dbReference>
<dbReference type="PRINTS" id="PR00368">
    <property type="entry name" value="FADPNR"/>
</dbReference>
<dbReference type="PANTHER" id="PTHR43557:SF2">
    <property type="entry name" value="RIESKE DOMAIN-CONTAINING PROTEIN-RELATED"/>
    <property type="match status" value="1"/>
</dbReference>
<name>A0A4Y8MV19_9BURK</name>
<organism evidence="7 8">
    <name type="scientific">Paraburkholderia dipogonis</name>
    <dbReference type="NCBI Taxonomy" id="1211383"/>
    <lineage>
        <taxon>Bacteria</taxon>
        <taxon>Pseudomonadati</taxon>
        <taxon>Pseudomonadota</taxon>
        <taxon>Betaproteobacteria</taxon>
        <taxon>Burkholderiales</taxon>
        <taxon>Burkholderiaceae</taxon>
        <taxon>Paraburkholderia</taxon>
    </lineage>
</organism>
<dbReference type="PRINTS" id="PR00411">
    <property type="entry name" value="PNDRDTASEI"/>
</dbReference>
<feature type="domain" description="FAD/NAD(P)-binding" evidence="5">
    <location>
        <begin position="5"/>
        <end position="300"/>
    </location>
</feature>
<dbReference type="InterPro" id="IPR023753">
    <property type="entry name" value="FAD/NAD-binding_dom"/>
</dbReference>
<accession>A0A4Y8MV19</accession>
<dbReference type="SUPFAM" id="SSF51905">
    <property type="entry name" value="FAD/NAD(P)-binding domain"/>
    <property type="match status" value="2"/>
</dbReference>
<feature type="domain" description="Reductase C-terminal" evidence="6">
    <location>
        <begin position="322"/>
        <end position="392"/>
    </location>
</feature>
<comment type="caution">
    <text evidence="7">The sequence shown here is derived from an EMBL/GenBank/DDBJ whole genome shotgun (WGS) entry which is preliminary data.</text>
</comment>
<dbReference type="PANTHER" id="PTHR43557">
    <property type="entry name" value="APOPTOSIS-INDUCING FACTOR 1"/>
    <property type="match status" value="1"/>
</dbReference>
<evidence type="ECO:0000256" key="4">
    <source>
        <dbReference type="ARBA" id="ARBA00023002"/>
    </source>
</evidence>
<keyword evidence="3" id="KW-0274">FAD</keyword>
<evidence type="ECO:0000259" key="6">
    <source>
        <dbReference type="Pfam" id="PF14759"/>
    </source>
</evidence>
<comment type="cofactor">
    <cofactor evidence="1">
        <name>FAD</name>
        <dbReference type="ChEBI" id="CHEBI:57692"/>
    </cofactor>
</comment>